<evidence type="ECO:0000313" key="3">
    <source>
        <dbReference type="EMBL" id="EGB12805.1"/>
    </source>
</evidence>
<dbReference type="AlphaFoldDB" id="F0XWN4"/>
<accession>F0XWN4</accession>
<dbReference type="OrthoDB" id="10687945at2759"/>
<sequence>MGCLHIALVAIAAASCRAASLDAATLERCAASPKGAGGDVLLVTGVVAARRYANGTSSSPRARFWRAVANAGAKGPLAGAVLDAAAAQASSVGLEAAVADAAAAAAASRPGGRLPGASVVVTVDGGETAAHVTAGEDATAAAARFVKFWQLDGAATPALAAALSAARAEETARLEADAAAARAARDAAAATSVEGAAWSPAALAEFLRLAAAAVAAGGARAAAADRVRAAAAGAGGALRLLERGPVADLARARRAFADASRRLRRDEFSAADASRARHQAQYAYDVLNTTAALKKRDDAVAAMQKAEDRARDARRAAAGVEPVSAVHRAREDAVHGMLARARRDREAQERAVAAAARSVFVGLCEASPERPDLRCDADDRKWLDGKLAVAGSAYLADAAPFAHRAAVAAEELAEAEASFDAVDRRFERLPRLDRKETFGLRGLVAPFVYGRPDHATTDCKDCRKGLAEAASKLNKALLLDKDGGRVADDFVRTATSKATTYFSTYGAVDWNHKDILENPSKRNAAVARAFKDGACRVKGDASSTVGRKRVDKLCAPWSALKHEMRSALRRLRGRARATTATLAALEPWAAAAGRVGNASGDAAVVAAYAAAREAAARAARTAEFEHERTVDGSPGFVPENGTDAYGNLSASLGEAADRHRAVAQALATDPEARALASLDAAVAELNATLAREAALEADARAYVDARPSEKLLIAARDAENRLAHLAGEAKKAGFALQDALAAAAAANALGPPPSREDADALREAYRRSLAAHGAAAGALEAAEAAVGADVAADAHDAVAALAFALDRRVDAPSVAAAHRARQLAALLKTAEVAASCAPDVRDGAPPPGAGAGARLVARRAAGVLSLAAPNAARRWVAALPCGFEVGPRAAWFGAAADAALGLAVLRGEAHVVAGPAPRGALRFWPGSPPDFAPADGAWLLRRDGGA</sequence>
<evidence type="ECO:0000256" key="1">
    <source>
        <dbReference type="SAM" id="Coils"/>
    </source>
</evidence>
<dbReference type="Proteomes" id="UP000002729">
    <property type="component" value="Unassembled WGS sequence"/>
</dbReference>
<feature type="chain" id="PRO_5003261146" evidence="2">
    <location>
        <begin position="19"/>
        <end position="946"/>
    </location>
</feature>
<keyword evidence="2" id="KW-0732">Signal</keyword>
<keyword evidence="4" id="KW-1185">Reference proteome</keyword>
<dbReference type="KEGG" id="aaf:AURANDRAFT_60886"/>
<dbReference type="RefSeq" id="XP_009032445.1">
    <property type="nucleotide sequence ID" value="XM_009034197.1"/>
</dbReference>
<feature type="coiled-coil region" evidence="1">
    <location>
        <begin position="296"/>
        <end position="358"/>
    </location>
</feature>
<evidence type="ECO:0000256" key="2">
    <source>
        <dbReference type="SAM" id="SignalP"/>
    </source>
</evidence>
<dbReference type="InParanoid" id="F0XWN4"/>
<feature type="signal peptide" evidence="2">
    <location>
        <begin position="1"/>
        <end position="18"/>
    </location>
</feature>
<evidence type="ECO:0000313" key="4">
    <source>
        <dbReference type="Proteomes" id="UP000002729"/>
    </source>
</evidence>
<reference evidence="3 4" key="1">
    <citation type="journal article" date="2011" name="Proc. Natl. Acad. Sci. U.S.A.">
        <title>Niche of harmful alga Aureococcus anophagefferens revealed through ecogenomics.</title>
        <authorList>
            <person name="Gobler C.J."/>
            <person name="Berry D.L."/>
            <person name="Dyhrman S.T."/>
            <person name="Wilhelm S.W."/>
            <person name="Salamov A."/>
            <person name="Lobanov A.V."/>
            <person name="Zhang Y."/>
            <person name="Collier J.L."/>
            <person name="Wurch L.L."/>
            <person name="Kustka A.B."/>
            <person name="Dill B.D."/>
            <person name="Shah M."/>
            <person name="VerBerkmoes N.C."/>
            <person name="Kuo A."/>
            <person name="Terry A."/>
            <person name="Pangilinan J."/>
            <person name="Lindquist E.A."/>
            <person name="Lucas S."/>
            <person name="Paulsen I.T."/>
            <person name="Hattenrath-Lehmann T.K."/>
            <person name="Talmage S.C."/>
            <person name="Walker E.A."/>
            <person name="Koch F."/>
            <person name="Burson A.M."/>
            <person name="Marcoval M.A."/>
            <person name="Tang Y.Z."/>
            <person name="Lecleir G.R."/>
            <person name="Coyne K.J."/>
            <person name="Berg G.M."/>
            <person name="Bertrand E.M."/>
            <person name="Saito M.A."/>
            <person name="Gladyshev V.N."/>
            <person name="Grigoriev I.V."/>
        </authorList>
    </citation>
    <scope>NUCLEOTIDE SEQUENCE [LARGE SCALE GENOMIC DNA]</scope>
    <source>
        <strain evidence="4">CCMP 1984</strain>
    </source>
</reference>
<gene>
    <name evidence="3" type="ORF">AURANDRAFT_60886</name>
</gene>
<keyword evidence="1" id="KW-0175">Coiled coil</keyword>
<proteinExistence type="predicted"/>
<protein>
    <submittedName>
        <fullName evidence="3">Uncharacterized protein</fullName>
    </submittedName>
</protein>
<name>F0XWN4_AURAN</name>
<organism evidence="4">
    <name type="scientific">Aureococcus anophagefferens</name>
    <name type="common">Harmful bloom alga</name>
    <dbReference type="NCBI Taxonomy" id="44056"/>
    <lineage>
        <taxon>Eukaryota</taxon>
        <taxon>Sar</taxon>
        <taxon>Stramenopiles</taxon>
        <taxon>Ochrophyta</taxon>
        <taxon>Pelagophyceae</taxon>
        <taxon>Pelagomonadales</taxon>
        <taxon>Pelagomonadaceae</taxon>
        <taxon>Aureococcus</taxon>
    </lineage>
</organism>
<dbReference type="GeneID" id="20223216"/>
<dbReference type="EMBL" id="GL833120">
    <property type="protein sequence ID" value="EGB12805.1"/>
    <property type="molecule type" value="Genomic_DNA"/>
</dbReference>